<protein>
    <submittedName>
        <fullName evidence="5">Fatty acid-binding protein</fullName>
    </submittedName>
</protein>
<sequence>MIHPYPLALRYSSKFSSRSSLNVSTKFEMRCLIALLLTVLIVTPEVEAKTLPDKFLGTFKLERDENFDEYLKARGYGWLIRQVIELVSVTKKFSKAASGKPGRYDMENLTTEKDTHHKDWILGKEFQDEALDSTQHKITFDLKDPDTLTEKHIKVDDPTDVETYEYRRDGDYLVMRLSWSGVTAIRYYKKQ</sequence>
<evidence type="ECO:0000256" key="1">
    <source>
        <dbReference type="ARBA" id="ARBA00008390"/>
    </source>
</evidence>
<dbReference type="Gene3D" id="2.40.128.20">
    <property type="match status" value="1"/>
</dbReference>
<dbReference type="AlphaFoldDB" id="F1L518"/>
<dbReference type="InterPro" id="IPR012674">
    <property type="entry name" value="Calycin"/>
</dbReference>
<dbReference type="SUPFAM" id="SSF50814">
    <property type="entry name" value="Lipocalins"/>
    <property type="match status" value="1"/>
</dbReference>
<comment type="similarity">
    <text evidence="1">Belongs to the calycin superfamily. Fatty-acid binding protein (FABP) family.</text>
</comment>
<dbReference type="CDD" id="cd00742">
    <property type="entry name" value="FABP"/>
    <property type="match status" value="1"/>
</dbReference>
<dbReference type="InterPro" id="IPR000463">
    <property type="entry name" value="Fatty_acid-bd"/>
</dbReference>
<dbReference type="PROSITE" id="PS00214">
    <property type="entry name" value="FABP"/>
    <property type="match status" value="1"/>
</dbReference>
<keyword evidence="2" id="KW-0813">Transport</keyword>
<dbReference type="InterPro" id="IPR040094">
    <property type="entry name" value="Lbp1-4"/>
</dbReference>
<dbReference type="PRINTS" id="PR00178">
    <property type="entry name" value="FATTYACIDBP"/>
</dbReference>
<dbReference type="EMBL" id="JI171490">
    <property type="protein sequence ID" value="ADY45222.1"/>
    <property type="molecule type" value="mRNA"/>
</dbReference>
<evidence type="ECO:0000256" key="3">
    <source>
        <dbReference type="ARBA" id="ARBA00023121"/>
    </source>
</evidence>
<feature type="domain" description="Cytosolic fatty-acid binding proteins" evidence="4">
    <location>
        <begin position="57"/>
        <end position="74"/>
    </location>
</feature>
<evidence type="ECO:0000259" key="4">
    <source>
        <dbReference type="PROSITE" id="PS00214"/>
    </source>
</evidence>
<name>F1L518_ASCSU</name>
<dbReference type="PANTHER" id="PTHR22725:SF2">
    <property type="entry name" value="FATTY ACID-BINDING PROTEIN HOMOLOG 1-RELATED"/>
    <property type="match status" value="1"/>
</dbReference>
<dbReference type="PANTHER" id="PTHR22725">
    <property type="entry name" value="FATTY ACID-BINDING PROTEIN HOMOLOG 1-RELATED-RELATED"/>
    <property type="match status" value="1"/>
</dbReference>
<keyword evidence="3" id="KW-0446">Lipid-binding</keyword>
<evidence type="ECO:0000256" key="2">
    <source>
        <dbReference type="ARBA" id="ARBA00022448"/>
    </source>
</evidence>
<organism evidence="5">
    <name type="scientific">Ascaris suum</name>
    <name type="common">Pig roundworm</name>
    <name type="synonym">Ascaris lumbricoides</name>
    <dbReference type="NCBI Taxonomy" id="6253"/>
    <lineage>
        <taxon>Eukaryota</taxon>
        <taxon>Metazoa</taxon>
        <taxon>Ecdysozoa</taxon>
        <taxon>Nematoda</taxon>
        <taxon>Chromadorea</taxon>
        <taxon>Rhabditida</taxon>
        <taxon>Spirurina</taxon>
        <taxon>Ascaridomorpha</taxon>
        <taxon>Ascaridoidea</taxon>
        <taxon>Ascarididae</taxon>
        <taxon>Ascaris</taxon>
    </lineage>
</organism>
<accession>F1L518</accession>
<reference evidence="5" key="1">
    <citation type="journal article" date="2011" name="Genome Res.">
        <title>Deep small RNA sequencing from the nematode Ascaris reveals conservation, functional diversification, and novel developmental profiles.</title>
        <authorList>
            <person name="Wang J."/>
            <person name="Czech B."/>
            <person name="Crunk A."/>
            <person name="Wallace A."/>
            <person name="Mitreva M."/>
            <person name="Hannon G.J."/>
            <person name="Davis R.E."/>
        </authorList>
    </citation>
    <scope>NUCLEOTIDE SEQUENCE</scope>
</reference>
<proteinExistence type="evidence at transcript level"/>
<dbReference type="GO" id="GO:0008289">
    <property type="term" value="F:lipid binding"/>
    <property type="evidence" value="ECO:0007669"/>
    <property type="project" value="UniProtKB-KW"/>
</dbReference>
<evidence type="ECO:0000313" key="5">
    <source>
        <dbReference type="EMBL" id="ADY45222.1"/>
    </source>
</evidence>